<keyword evidence="1" id="KW-0460">Magnesium</keyword>
<dbReference type="PANTHER" id="PTHR43777">
    <property type="entry name" value="MOLYBDENUM COFACTOR CYTIDYLYLTRANSFERASE"/>
    <property type="match status" value="1"/>
</dbReference>
<dbReference type="InterPro" id="IPR029044">
    <property type="entry name" value="Nucleotide-diphossugar_trans"/>
</dbReference>
<gene>
    <name evidence="3" type="ORF">EV102420_10_00310</name>
</gene>
<dbReference type="RefSeq" id="WP_042391243.1">
    <property type="nucleotide sequence ID" value="NZ_BBMZ01000010.1"/>
</dbReference>
<dbReference type="OrthoDB" id="5298023at2"/>
<evidence type="ECO:0000259" key="2">
    <source>
        <dbReference type="Pfam" id="PF12804"/>
    </source>
</evidence>
<sequence>MPALPVVTTLPVVIVLAAGRGERFLASGGTAHKLDTLLDGKAVLSHTLAAVHASGLPWHLVRPEGGTGGMGESIAMGVQATAEAAGWLILPGDLPLVQAITLQRVAQALAEQTIIVPRFHQQQGHPVGFGRHYFHTLASLQGDVGAAAIVREARVSGNVQDLSVADDGIVRDVDTRADLDLAQDLLRTRRLQIDPYTR</sequence>
<evidence type="ECO:0000313" key="3">
    <source>
        <dbReference type="EMBL" id="GAL58249.1"/>
    </source>
</evidence>
<dbReference type="STRING" id="1115515.EV102420_10_00310"/>
<dbReference type="SUPFAM" id="SSF53448">
    <property type="entry name" value="Nucleotide-diphospho-sugar transferases"/>
    <property type="match status" value="1"/>
</dbReference>
<dbReference type="GO" id="GO:0016779">
    <property type="term" value="F:nucleotidyltransferase activity"/>
    <property type="evidence" value="ECO:0007669"/>
    <property type="project" value="UniProtKB-ARBA"/>
</dbReference>
<dbReference type="EMBL" id="BBMZ01000010">
    <property type="protein sequence ID" value="GAL58249.1"/>
    <property type="molecule type" value="Genomic_DNA"/>
</dbReference>
<organism evidence="3 4">
    <name type="scientific">Pseudescherichia vulneris NBRC 102420</name>
    <dbReference type="NCBI Taxonomy" id="1115515"/>
    <lineage>
        <taxon>Bacteria</taxon>
        <taxon>Pseudomonadati</taxon>
        <taxon>Pseudomonadota</taxon>
        <taxon>Gammaproteobacteria</taxon>
        <taxon>Enterobacterales</taxon>
        <taxon>Enterobacteriaceae</taxon>
        <taxon>Pseudescherichia</taxon>
    </lineage>
</organism>
<dbReference type="AlphaFoldDB" id="A0A090V4Q2"/>
<proteinExistence type="predicted"/>
<keyword evidence="4" id="KW-1185">Reference proteome</keyword>
<accession>A0A090V4Q2</accession>
<dbReference type="Gene3D" id="3.90.550.10">
    <property type="entry name" value="Spore Coat Polysaccharide Biosynthesis Protein SpsA, Chain A"/>
    <property type="match status" value="2"/>
</dbReference>
<dbReference type="Proteomes" id="UP000029462">
    <property type="component" value="Unassembled WGS sequence"/>
</dbReference>
<reference evidence="3 4" key="1">
    <citation type="submission" date="2014-09" db="EMBL/GenBank/DDBJ databases">
        <title>Whole genome shotgun sequence of Escherichia vulneris NBRC 102420.</title>
        <authorList>
            <person name="Yoshida Y."/>
            <person name="Hosoyama A."/>
            <person name="Tsuchikane K."/>
            <person name="Ohji S."/>
            <person name="Ichikawa N."/>
            <person name="Kimura A."/>
            <person name="Yamazoe A."/>
            <person name="Ezaki T."/>
            <person name="Fujita N."/>
        </authorList>
    </citation>
    <scope>NUCLEOTIDE SEQUENCE [LARGE SCALE GENOMIC DNA]</scope>
    <source>
        <strain evidence="3 4">NBRC 102420</strain>
    </source>
</reference>
<dbReference type="InterPro" id="IPR025877">
    <property type="entry name" value="MobA-like_NTP_Trfase"/>
</dbReference>
<evidence type="ECO:0000256" key="1">
    <source>
        <dbReference type="ARBA" id="ARBA00022842"/>
    </source>
</evidence>
<evidence type="ECO:0000313" key="4">
    <source>
        <dbReference type="Proteomes" id="UP000029462"/>
    </source>
</evidence>
<dbReference type="Pfam" id="PF12804">
    <property type="entry name" value="NTP_transf_3"/>
    <property type="match status" value="1"/>
</dbReference>
<name>A0A090V4Q2_PSEVU</name>
<protein>
    <recommendedName>
        <fullName evidence="2">MobA-like NTP transferase domain-containing protein</fullName>
    </recommendedName>
</protein>
<feature type="domain" description="MobA-like NTP transferase" evidence="2">
    <location>
        <begin position="54"/>
        <end position="152"/>
    </location>
</feature>
<dbReference type="PANTHER" id="PTHR43777:SF1">
    <property type="entry name" value="MOLYBDENUM COFACTOR CYTIDYLYLTRANSFERASE"/>
    <property type="match status" value="1"/>
</dbReference>
<dbReference type="eggNOG" id="COG2068">
    <property type="taxonomic scope" value="Bacteria"/>
</dbReference>
<comment type="caution">
    <text evidence="3">The sequence shown here is derived from an EMBL/GenBank/DDBJ whole genome shotgun (WGS) entry which is preliminary data.</text>
</comment>